<dbReference type="Proteomes" id="UP000683360">
    <property type="component" value="Unassembled WGS sequence"/>
</dbReference>
<dbReference type="OrthoDB" id="10063305at2759"/>
<feature type="domain" description="Transposable element P transposase-like GTP-binding insertion" evidence="3">
    <location>
        <begin position="241"/>
        <end position="348"/>
    </location>
</feature>
<feature type="coiled-coil region" evidence="1">
    <location>
        <begin position="172"/>
        <end position="206"/>
    </location>
</feature>
<feature type="region of interest" description="Disordered" evidence="2">
    <location>
        <begin position="1"/>
        <end position="25"/>
    </location>
</feature>
<accession>A0A8S3U5B7</accession>
<proteinExistence type="predicted"/>
<feature type="compositionally biased region" description="Basic residues" evidence="2">
    <location>
        <begin position="1"/>
        <end position="19"/>
    </location>
</feature>
<reference evidence="4" key="1">
    <citation type="submission" date="2021-03" db="EMBL/GenBank/DDBJ databases">
        <authorList>
            <person name="Bekaert M."/>
        </authorList>
    </citation>
    <scope>NUCLEOTIDE SEQUENCE</scope>
</reference>
<evidence type="ECO:0000313" key="5">
    <source>
        <dbReference type="Proteomes" id="UP000683360"/>
    </source>
</evidence>
<protein>
    <recommendedName>
        <fullName evidence="3">Transposable element P transposase-like GTP-binding insertion domain-containing protein</fullName>
    </recommendedName>
</protein>
<keyword evidence="5" id="KW-1185">Reference proteome</keyword>
<organism evidence="4 5">
    <name type="scientific">Mytilus edulis</name>
    <name type="common">Blue mussel</name>
    <dbReference type="NCBI Taxonomy" id="6550"/>
    <lineage>
        <taxon>Eukaryota</taxon>
        <taxon>Metazoa</taxon>
        <taxon>Spiralia</taxon>
        <taxon>Lophotrochozoa</taxon>
        <taxon>Mollusca</taxon>
        <taxon>Bivalvia</taxon>
        <taxon>Autobranchia</taxon>
        <taxon>Pteriomorphia</taxon>
        <taxon>Mytilida</taxon>
        <taxon>Mytiloidea</taxon>
        <taxon>Mytilidae</taxon>
        <taxon>Mytilinae</taxon>
        <taxon>Mytilus</taxon>
    </lineage>
</organism>
<evidence type="ECO:0000256" key="2">
    <source>
        <dbReference type="SAM" id="MobiDB-lite"/>
    </source>
</evidence>
<comment type="caution">
    <text evidence="4">The sequence shown here is derived from an EMBL/GenBank/DDBJ whole genome shotgun (WGS) entry which is preliminary data.</text>
</comment>
<gene>
    <name evidence="4" type="ORF">MEDL_48416</name>
</gene>
<dbReference type="InterPro" id="IPR048366">
    <property type="entry name" value="TNP-like_GBD"/>
</dbReference>
<sequence length="440" mass="50775">MPKRKRGSKLTKGVKKKSNPRPWPSVGRIMEEISVAVSNPTEEEKDEPCFNQDSSLLEFVRSEEISNASGEDKAEHLLDEHSDYTYAAKEQPFENDKNIYREGNFSATSGTFSYGSTIRSVHCSLLVRGKRCSQCLDERRILRKRHQRAAERQNSPPTDFVHKTIKHENMSRSNLIEKINQQRDEMKSMSSEIEKLKRKRMFKENNKSYVGVLFDEIRIKEDLVYDNHTGELIGYCDLDSISNLIMNLEKAVNNSKPTQVAKFMLVIMVREYCEQDIYSPCSKLSRPHIDLTAFTYMKVNLAAQILSGTVANALEHFYDESVSETVCFIRHFNRFFDCLNVRSLFEGRNKRNPDLDPYTDVNDNRLEWLTTTFLGYFEEWRQNIENRNSAATAKQKAAMTLSRQTLDGLKISVKSITECVKRQGVIRAVSGPPFPKIFKL</sequence>
<evidence type="ECO:0000313" key="4">
    <source>
        <dbReference type="EMBL" id="CAG2235884.1"/>
    </source>
</evidence>
<dbReference type="Pfam" id="PF21788">
    <property type="entry name" value="TNP-like_GBD"/>
    <property type="match status" value="1"/>
</dbReference>
<evidence type="ECO:0000256" key="1">
    <source>
        <dbReference type="SAM" id="Coils"/>
    </source>
</evidence>
<dbReference type="EMBL" id="CAJPWZ010002330">
    <property type="protein sequence ID" value="CAG2235884.1"/>
    <property type="molecule type" value="Genomic_DNA"/>
</dbReference>
<dbReference type="AlphaFoldDB" id="A0A8S3U5B7"/>
<evidence type="ECO:0000259" key="3">
    <source>
        <dbReference type="Pfam" id="PF21788"/>
    </source>
</evidence>
<keyword evidence="1" id="KW-0175">Coiled coil</keyword>
<name>A0A8S3U5B7_MYTED</name>